<keyword evidence="9" id="KW-1185">Reference proteome</keyword>
<evidence type="ECO:0000256" key="3">
    <source>
        <dbReference type="ARBA" id="ARBA00022692"/>
    </source>
</evidence>
<accession>A0AAN7HFG8</accession>
<feature type="transmembrane region" description="Helical" evidence="7">
    <location>
        <begin position="46"/>
        <end position="66"/>
    </location>
</feature>
<feature type="region of interest" description="Disordered" evidence="6">
    <location>
        <begin position="457"/>
        <end position="581"/>
    </location>
</feature>
<evidence type="ECO:0000313" key="9">
    <source>
        <dbReference type="Proteomes" id="UP001303647"/>
    </source>
</evidence>
<comment type="subcellular location">
    <subcellularLocation>
        <location evidence="1">Membrane</location>
        <topology evidence="1">Multi-pass membrane protein</topology>
    </subcellularLocation>
</comment>
<feature type="region of interest" description="Disordered" evidence="6">
    <location>
        <begin position="208"/>
        <end position="238"/>
    </location>
</feature>
<feature type="transmembrane region" description="Helical" evidence="7">
    <location>
        <begin position="101"/>
        <end position="127"/>
    </location>
</feature>
<keyword evidence="2" id="KW-0813">Transport</keyword>
<dbReference type="GO" id="GO:0022857">
    <property type="term" value="F:transmembrane transporter activity"/>
    <property type="evidence" value="ECO:0007669"/>
    <property type="project" value="InterPro"/>
</dbReference>
<feature type="compositionally biased region" description="Low complexity" evidence="6">
    <location>
        <begin position="217"/>
        <end position="238"/>
    </location>
</feature>
<evidence type="ECO:0000256" key="6">
    <source>
        <dbReference type="SAM" id="MobiDB-lite"/>
    </source>
</evidence>
<dbReference type="InterPro" id="IPR011701">
    <property type="entry name" value="MFS"/>
</dbReference>
<evidence type="ECO:0000256" key="5">
    <source>
        <dbReference type="ARBA" id="ARBA00023136"/>
    </source>
</evidence>
<protein>
    <submittedName>
        <fullName evidence="8">Major facilitator superfamily domain-containing protein</fullName>
    </submittedName>
</protein>
<feature type="transmembrane region" description="Helical" evidence="7">
    <location>
        <begin position="289"/>
        <end position="313"/>
    </location>
</feature>
<keyword evidence="3 7" id="KW-0812">Transmembrane</keyword>
<dbReference type="GO" id="GO:0016020">
    <property type="term" value="C:membrane"/>
    <property type="evidence" value="ECO:0007669"/>
    <property type="project" value="UniProtKB-SubCell"/>
</dbReference>
<dbReference type="InterPro" id="IPR036259">
    <property type="entry name" value="MFS_trans_sf"/>
</dbReference>
<proteinExistence type="predicted"/>
<reference evidence="8" key="1">
    <citation type="journal article" date="2023" name="Mol. Phylogenet. Evol.">
        <title>Genome-scale phylogeny and comparative genomics of the fungal order Sordariales.</title>
        <authorList>
            <person name="Hensen N."/>
            <person name="Bonometti L."/>
            <person name="Westerberg I."/>
            <person name="Brannstrom I.O."/>
            <person name="Guillou S."/>
            <person name="Cros-Aarteil S."/>
            <person name="Calhoun S."/>
            <person name="Haridas S."/>
            <person name="Kuo A."/>
            <person name="Mondo S."/>
            <person name="Pangilinan J."/>
            <person name="Riley R."/>
            <person name="LaButti K."/>
            <person name="Andreopoulos B."/>
            <person name="Lipzen A."/>
            <person name="Chen C."/>
            <person name="Yan M."/>
            <person name="Daum C."/>
            <person name="Ng V."/>
            <person name="Clum A."/>
            <person name="Steindorff A."/>
            <person name="Ohm R.A."/>
            <person name="Martin F."/>
            <person name="Silar P."/>
            <person name="Natvig D.O."/>
            <person name="Lalanne C."/>
            <person name="Gautier V."/>
            <person name="Ament-Velasquez S.L."/>
            <person name="Kruys A."/>
            <person name="Hutchinson M.I."/>
            <person name="Powell A.J."/>
            <person name="Barry K."/>
            <person name="Miller A.N."/>
            <person name="Grigoriev I.V."/>
            <person name="Debuchy R."/>
            <person name="Gladieux P."/>
            <person name="Hiltunen Thoren M."/>
            <person name="Johannesson H."/>
        </authorList>
    </citation>
    <scope>NUCLEOTIDE SEQUENCE</scope>
    <source>
        <strain evidence="8">CBS 359.72</strain>
    </source>
</reference>
<reference evidence="8" key="2">
    <citation type="submission" date="2023-05" db="EMBL/GenBank/DDBJ databases">
        <authorList>
            <consortium name="Lawrence Berkeley National Laboratory"/>
            <person name="Steindorff A."/>
            <person name="Hensen N."/>
            <person name="Bonometti L."/>
            <person name="Westerberg I."/>
            <person name="Brannstrom I.O."/>
            <person name="Guillou S."/>
            <person name="Cros-Aarteil S."/>
            <person name="Calhoun S."/>
            <person name="Haridas S."/>
            <person name="Kuo A."/>
            <person name="Mondo S."/>
            <person name="Pangilinan J."/>
            <person name="Riley R."/>
            <person name="Labutti K."/>
            <person name="Andreopoulos B."/>
            <person name="Lipzen A."/>
            <person name="Chen C."/>
            <person name="Yanf M."/>
            <person name="Daum C."/>
            <person name="Ng V."/>
            <person name="Clum A."/>
            <person name="Ohm R."/>
            <person name="Martin F."/>
            <person name="Silar P."/>
            <person name="Natvig D."/>
            <person name="Lalanne C."/>
            <person name="Gautier V."/>
            <person name="Ament-Velasquez S.L."/>
            <person name="Kruys A."/>
            <person name="Hutchinson M.I."/>
            <person name="Powell A.J."/>
            <person name="Barry K."/>
            <person name="Miller A.N."/>
            <person name="Grigoriev I.V."/>
            <person name="Debuchy R."/>
            <person name="Gladieux P."/>
            <person name="Thoren M.H."/>
            <person name="Johannesson H."/>
        </authorList>
    </citation>
    <scope>NUCLEOTIDE SEQUENCE</scope>
    <source>
        <strain evidence="8">CBS 359.72</strain>
    </source>
</reference>
<comment type="caution">
    <text evidence="8">The sequence shown here is derived from an EMBL/GenBank/DDBJ whole genome shotgun (WGS) entry which is preliminary data.</text>
</comment>
<evidence type="ECO:0000256" key="4">
    <source>
        <dbReference type="ARBA" id="ARBA00022989"/>
    </source>
</evidence>
<feature type="transmembrane region" description="Helical" evidence="7">
    <location>
        <begin position="134"/>
        <end position="153"/>
    </location>
</feature>
<keyword evidence="5 7" id="KW-0472">Membrane</keyword>
<keyword evidence="4 7" id="KW-1133">Transmembrane helix</keyword>
<feature type="transmembrane region" description="Helical" evidence="7">
    <location>
        <begin position="430"/>
        <end position="449"/>
    </location>
</feature>
<dbReference type="EMBL" id="MU857649">
    <property type="protein sequence ID" value="KAK4247696.1"/>
    <property type="molecule type" value="Genomic_DNA"/>
</dbReference>
<name>A0AAN7HFG8_9PEZI</name>
<feature type="compositionally biased region" description="Basic residues" evidence="6">
    <location>
        <begin position="510"/>
        <end position="520"/>
    </location>
</feature>
<dbReference type="Gene3D" id="1.20.1250.20">
    <property type="entry name" value="MFS general substrate transporter like domains"/>
    <property type="match status" value="2"/>
</dbReference>
<organism evidence="8 9">
    <name type="scientific">Corynascus novoguineensis</name>
    <dbReference type="NCBI Taxonomy" id="1126955"/>
    <lineage>
        <taxon>Eukaryota</taxon>
        <taxon>Fungi</taxon>
        <taxon>Dikarya</taxon>
        <taxon>Ascomycota</taxon>
        <taxon>Pezizomycotina</taxon>
        <taxon>Sordariomycetes</taxon>
        <taxon>Sordariomycetidae</taxon>
        <taxon>Sordariales</taxon>
        <taxon>Chaetomiaceae</taxon>
        <taxon>Corynascus</taxon>
    </lineage>
</organism>
<feature type="transmembrane region" description="Helical" evidence="7">
    <location>
        <begin position="165"/>
        <end position="185"/>
    </location>
</feature>
<dbReference type="PANTHER" id="PTHR23506:SF23">
    <property type="entry name" value="GH10249P"/>
    <property type="match status" value="1"/>
</dbReference>
<dbReference type="InterPro" id="IPR050930">
    <property type="entry name" value="MFS_Vesicular_Transporter"/>
</dbReference>
<feature type="transmembrane region" description="Helical" evidence="7">
    <location>
        <begin position="78"/>
        <end position="95"/>
    </location>
</feature>
<evidence type="ECO:0000313" key="8">
    <source>
        <dbReference type="EMBL" id="KAK4247696.1"/>
    </source>
</evidence>
<gene>
    <name evidence="8" type="ORF">C7999DRAFT_41028</name>
</gene>
<dbReference type="AlphaFoldDB" id="A0AAN7HFG8"/>
<dbReference type="Proteomes" id="UP001303647">
    <property type="component" value="Unassembled WGS sequence"/>
</dbReference>
<dbReference type="PANTHER" id="PTHR23506">
    <property type="entry name" value="GH10249P"/>
    <property type="match status" value="1"/>
</dbReference>
<sequence>MPFLVLLARLAAFTDVFLSGLALPVIPTILQIRTLPYQQDHPEALQIWTSVLVSAYGGGFAVASPLMPLLTRQGPTGFVVLLAGLACTAAAYALLQFSSDLLLLILARALQGFAAAAITGASSGLLATVQSAGHTWFSTAFLQSAAMTIAPFVAGLLHDSYSLDAVFYCAYALVALNILLALLAASTRAAGLAGSANETAALLDSETQRSGYGTMPSRSGSLSGRSSRSISPTSIPVRRSQRSAPAAFVAASPWSSRLWVAFGGYLVVGLLTSALQSVLPLFVQRQFEWSVLGSGSVFVPLSAPAAVVGFLSGTLAARVPRSTRFLATIGFLACTPAFLHLGHFTKNTKTAHHGFLLTLSAISFAIGLTADPLTKEMTNASESSTGDSWSATVRATFAPSLANAWGSLIGPVLAAAVNYLHGWQSMTKSLAVIAAGAGVVALLFLQGWIGSPHSELRARPAGTGFDEESAPLLASGGSNGDAYQRSEAYGGKEDRYARSDGTSSDARHDASRKHRPQRRHFSVDNFSVATTAGPGSIDSSTSSVRFQAALETPVQGSSGGARRRSEACDSASKTSSTERRYVMREAPHAPATDPLLAAGSLYVIDEERDTARGVESQRQKRRVVVFPEGAAPPELLARNRHHIVAINALDGTAQMVSDSTDNHAVHVTEETAEDEAAFQEANSRRYVVVVVEGEDAESE</sequence>
<feature type="transmembrane region" description="Helical" evidence="7">
    <location>
        <begin position="258"/>
        <end position="283"/>
    </location>
</feature>
<dbReference type="SUPFAM" id="SSF103473">
    <property type="entry name" value="MFS general substrate transporter"/>
    <property type="match status" value="1"/>
</dbReference>
<evidence type="ECO:0000256" key="1">
    <source>
        <dbReference type="ARBA" id="ARBA00004141"/>
    </source>
</evidence>
<feature type="transmembrane region" description="Helical" evidence="7">
    <location>
        <begin position="351"/>
        <end position="370"/>
    </location>
</feature>
<evidence type="ECO:0000256" key="2">
    <source>
        <dbReference type="ARBA" id="ARBA00022448"/>
    </source>
</evidence>
<dbReference type="Pfam" id="PF07690">
    <property type="entry name" value="MFS_1"/>
    <property type="match status" value="1"/>
</dbReference>
<feature type="transmembrane region" description="Helical" evidence="7">
    <location>
        <begin position="325"/>
        <end position="345"/>
    </location>
</feature>
<evidence type="ECO:0000256" key="7">
    <source>
        <dbReference type="SAM" id="Phobius"/>
    </source>
</evidence>